<dbReference type="PANTHER" id="PTHR40396:SF1">
    <property type="entry name" value="ATPASE AAA-TYPE CORE DOMAIN-CONTAINING PROTEIN"/>
    <property type="match status" value="1"/>
</dbReference>
<dbReference type="InterPro" id="IPR027417">
    <property type="entry name" value="P-loop_NTPase"/>
</dbReference>
<dbReference type="Proteomes" id="UP000655830">
    <property type="component" value="Unassembled WGS sequence"/>
</dbReference>
<dbReference type="EMBL" id="JACRSY010000007">
    <property type="protein sequence ID" value="MBC8579022.1"/>
    <property type="molecule type" value="Genomic_DNA"/>
</dbReference>
<evidence type="ECO:0000313" key="2">
    <source>
        <dbReference type="EMBL" id="MBC8579022.1"/>
    </source>
</evidence>
<keyword evidence="2" id="KW-0067">ATP-binding</keyword>
<sequence length="424" mass="49113">MPNCMVRITEIKIRNLKNVKQGEIKFKNYSKLRKNMNLEKGDMLGIYGPNGSGKSTVIDACIILQALILGEALPDKMAYVISIDEPTAVLEFEFFVQVGDDKYRVAYEVELGRDETGGHLNVLGEKLVCSTLKEGKWKVQPILIEYRANEEEYFKIAPRYKKVLGEDRKLLVRDLQRSFIFNKQNKQIFREKLGLGNLLVEILRTFHQFGYFQLFVMATGHIGIMECLIDTSLIMGNQYEVFVRRVEQMDKVIGILIPGLNLEVEHQEDGKTQVVSIREGRKIPLKYESEGIKKLITLLGVLIAVYNKRNICMIVDDLDNRIFEPLLNQLMEVFASEMEGQLIFTAQSLSTLEKLDKNHVIFTTLNKDNKYIYLEKMPRKKNMRENYLKELHLKVQKERLYVSSDNDTLRESLRNAGKMREVIK</sequence>
<organism evidence="2 3">
    <name type="scientific">Zhenhengia yiwuensis</name>
    <dbReference type="NCBI Taxonomy" id="2763666"/>
    <lineage>
        <taxon>Bacteria</taxon>
        <taxon>Bacillati</taxon>
        <taxon>Bacillota</taxon>
        <taxon>Clostridia</taxon>
        <taxon>Lachnospirales</taxon>
        <taxon>Lachnospiraceae</taxon>
        <taxon>Zhenhengia</taxon>
    </lineage>
</organism>
<keyword evidence="3" id="KW-1185">Reference proteome</keyword>
<comment type="caution">
    <text evidence="2">The sequence shown here is derived from an EMBL/GenBank/DDBJ whole genome shotgun (WGS) entry which is preliminary data.</text>
</comment>
<gene>
    <name evidence="2" type="ORF">H8718_05670</name>
</gene>
<dbReference type="GO" id="GO:0016887">
    <property type="term" value="F:ATP hydrolysis activity"/>
    <property type="evidence" value="ECO:0007669"/>
    <property type="project" value="InterPro"/>
</dbReference>
<dbReference type="SUPFAM" id="SSF52540">
    <property type="entry name" value="P-loop containing nucleoside triphosphate hydrolases"/>
    <property type="match status" value="1"/>
</dbReference>
<protein>
    <submittedName>
        <fullName evidence="2">ATP-binding protein</fullName>
    </submittedName>
</protein>
<dbReference type="RefSeq" id="WP_249332175.1">
    <property type="nucleotide sequence ID" value="NZ_JACRSY010000007.1"/>
</dbReference>
<dbReference type="AlphaFoldDB" id="A0A926ICT2"/>
<proteinExistence type="predicted"/>
<dbReference type="Gene3D" id="3.40.50.300">
    <property type="entry name" value="P-loop containing nucleotide triphosphate hydrolases"/>
    <property type="match status" value="1"/>
</dbReference>
<dbReference type="GO" id="GO:0006302">
    <property type="term" value="P:double-strand break repair"/>
    <property type="evidence" value="ECO:0007669"/>
    <property type="project" value="InterPro"/>
</dbReference>
<dbReference type="PANTHER" id="PTHR40396">
    <property type="entry name" value="ATPASE-LIKE PROTEIN"/>
    <property type="match status" value="1"/>
</dbReference>
<evidence type="ECO:0000259" key="1">
    <source>
        <dbReference type="Pfam" id="PF13476"/>
    </source>
</evidence>
<reference evidence="2" key="1">
    <citation type="submission" date="2020-08" db="EMBL/GenBank/DDBJ databases">
        <title>Genome public.</title>
        <authorList>
            <person name="Liu C."/>
            <person name="Sun Q."/>
        </authorList>
    </citation>
    <scope>NUCLEOTIDE SEQUENCE</scope>
    <source>
        <strain evidence="2">NSJ-12</strain>
    </source>
</reference>
<accession>A0A926ICT2</accession>
<keyword evidence="2" id="KW-0547">Nucleotide-binding</keyword>
<evidence type="ECO:0000313" key="3">
    <source>
        <dbReference type="Proteomes" id="UP000655830"/>
    </source>
</evidence>
<feature type="domain" description="Rad50/SbcC-type AAA" evidence="1">
    <location>
        <begin position="11"/>
        <end position="62"/>
    </location>
</feature>
<dbReference type="InterPro" id="IPR038729">
    <property type="entry name" value="Rad50/SbcC_AAA"/>
</dbReference>
<dbReference type="GO" id="GO:0005524">
    <property type="term" value="F:ATP binding"/>
    <property type="evidence" value="ECO:0007669"/>
    <property type="project" value="UniProtKB-KW"/>
</dbReference>
<name>A0A926ICT2_9FIRM</name>
<dbReference type="Pfam" id="PF13476">
    <property type="entry name" value="AAA_23"/>
    <property type="match status" value="1"/>
</dbReference>